<dbReference type="GO" id="GO:0004523">
    <property type="term" value="F:RNA-DNA hybrid ribonuclease activity"/>
    <property type="evidence" value="ECO:0007669"/>
    <property type="project" value="InterPro"/>
</dbReference>
<dbReference type="PANTHER" id="PTHR47074:SF61">
    <property type="entry name" value="RNASE H TYPE-1 DOMAIN-CONTAINING PROTEIN"/>
    <property type="match status" value="1"/>
</dbReference>
<sequence>MNSLQSQPPQSLSRIETTWKPPVAPSVKVNFDAGYKVSEKKSSSGILIRDDSGHLLGSCCRNQNGIQNPFAAEALAAVHGLQFALDMGFSQIILEGDARTVIEKLRRPEQDFSHLSALISNGKFLMNQFYKCELSFTHRNGNKAAYVLAKIGLSAHQDTVWVEDAPTAVLLATEKDRQSIDHP</sequence>
<dbReference type="InterPro" id="IPR036397">
    <property type="entry name" value="RNaseH_sf"/>
</dbReference>
<dbReference type="CDD" id="cd06222">
    <property type="entry name" value="RNase_H_like"/>
    <property type="match status" value="1"/>
</dbReference>
<keyword evidence="4" id="KW-1185">Reference proteome</keyword>
<gene>
    <name evidence="3" type="ORF">HRI_002007300</name>
</gene>
<reference evidence="3" key="1">
    <citation type="submission" date="2023-05" db="EMBL/GenBank/DDBJ databases">
        <title>Genome and transcriptome analyses reveal genes involved in the formation of fine ridges on petal epidermal cells in Hibiscus trionum.</title>
        <authorList>
            <person name="Koshimizu S."/>
            <person name="Masuda S."/>
            <person name="Ishii T."/>
            <person name="Shirasu K."/>
            <person name="Hoshino A."/>
            <person name="Arita M."/>
        </authorList>
    </citation>
    <scope>NUCLEOTIDE SEQUENCE</scope>
    <source>
        <strain evidence="3">Hamamatsu line</strain>
    </source>
</reference>
<dbReference type="PANTHER" id="PTHR47074">
    <property type="entry name" value="BNAC02G40300D PROTEIN"/>
    <property type="match status" value="1"/>
</dbReference>
<name>A0A9W7HWT7_HIBTR</name>
<dbReference type="InterPro" id="IPR001261">
    <property type="entry name" value="ArgE/DapE_CS"/>
</dbReference>
<dbReference type="GO" id="GO:0003676">
    <property type="term" value="F:nucleic acid binding"/>
    <property type="evidence" value="ECO:0007669"/>
    <property type="project" value="InterPro"/>
</dbReference>
<dbReference type="Pfam" id="PF13456">
    <property type="entry name" value="RVT_3"/>
    <property type="match status" value="1"/>
</dbReference>
<dbReference type="InterPro" id="IPR052929">
    <property type="entry name" value="RNase_H-like_EbsB-rel"/>
</dbReference>
<evidence type="ECO:0000313" key="3">
    <source>
        <dbReference type="EMBL" id="GMI83380.1"/>
    </source>
</evidence>
<dbReference type="Gene3D" id="3.30.420.10">
    <property type="entry name" value="Ribonuclease H-like superfamily/Ribonuclease H"/>
    <property type="match status" value="1"/>
</dbReference>
<accession>A0A9W7HWT7</accession>
<protein>
    <recommendedName>
        <fullName evidence="2">RNase H type-1 domain-containing protein</fullName>
    </recommendedName>
</protein>
<comment type="caution">
    <text evidence="3">The sequence shown here is derived from an EMBL/GenBank/DDBJ whole genome shotgun (WGS) entry which is preliminary data.</text>
</comment>
<dbReference type="InterPro" id="IPR002156">
    <property type="entry name" value="RNaseH_domain"/>
</dbReference>
<evidence type="ECO:0000256" key="1">
    <source>
        <dbReference type="ARBA" id="ARBA00022801"/>
    </source>
</evidence>
<dbReference type="PROSITE" id="PS00758">
    <property type="entry name" value="ARGE_DAPE_CPG2_1"/>
    <property type="match status" value="1"/>
</dbReference>
<dbReference type="OrthoDB" id="1752174at2759"/>
<feature type="domain" description="RNase H type-1" evidence="2">
    <location>
        <begin position="30"/>
        <end position="150"/>
    </location>
</feature>
<dbReference type="InterPro" id="IPR044730">
    <property type="entry name" value="RNase_H-like_dom_plant"/>
</dbReference>
<dbReference type="Proteomes" id="UP001165190">
    <property type="component" value="Unassembled WGS sequence"/>
</dbReference>
<dbReference type="InterPro" id="IPR012337">
    <property type="entry name" value="RNaseH-like_sf"/>
</dbReference>
<proteinExistence type="predicted"/>
<dbReference type="AlphaFoldDB" id="A0A9W7HWT7"/>
<organism evidence="3 4">
    <name type="scientific">Hibiscus trionum</name>
    <name type="common">Flower of an hour</name>
    <dbReference type="NCBI Taxonomy" id="183268"/>
    <lineage>
        <taxon>Eukaryota</taxon>
        <taxon>Viridiplantae</taxon>
        <taxon>Streptophyta</taxon>
        <taxon>Embryophyta</taxon>
        <taxon>Tracheophyta</taxon>
        <taxon>Spermatophyta</taxon>
        <taxon>Magnoliopsida</taxon>
        <taxon>eudicotyledons</taxon>
        <taxon>Gunneridae</taxon>
        <taxon>Pentapetalae</taxon>
        <taxon>rosids</taxon>
        <taxon>malvids</taxon>
        <taxon>Malvales</taxon>
        <taxon>Malvaceae</taxon>
        <taxon>Malvoideae</taxon>
        <taxon>Hibiscus</taxon>
    </lineage>
</organism>
<evidence type="ECO:0000313" key="4">
    <source>
        <dbReference type="Proteomes" id="UP001165190"/>
    </source>
</evidence>
<dbReference type="EMBL" id="BSYR01000019">
    <property type="protein sequence ID" value="GMI83380.1"/>
    <property type="molecule type" value="Genomic_DNA"/>
</dbReference>
<evidence type="ECO:0000259" key="2">
    <source>
        <dbReference type="Pfam" id="PF13456"/>
    </source>
</evidence>
<keyword evidence="1" id="KW-0378">Hydrolase</keyword>
<dbReference type="SUPFAM" id="SSF53098">
    <property type="entry name" value="Ribonuclease H-like"/>
    <property type="match status" value="1"/>
</dbReference>